<dbReference type="EMBL" id="KN848736">
    <property type="protein sequence ID" value="KIR77867.1"/>
    <property type="molecule type" value="Genomic_DNA"/>
</dbReference>
<sequence>MSTHSSPCRTPQYLTESFISTNRTGIPMPNLSLLDYDSSAEPDGSSPSFPLIQPNPSTRPTGGTSTSSSVPRLSFARSRSSTFPIYNNHPGDDPGNSHYYNHFDDGDQVHEHGHSSIVFSKPVDPTVGPQNSDGSVHTAPVNYQRLAANLSAKLHEEIMTAKWDDGARGGAADAGKGMMGKGRASRGEEWVGYPEIATHSLSPRDRALASLESLRRANSLTAGGYENYKEIVTSSLCDLADAVCAVDDFTEKTSLLSLTKGLEGCTLPEKTARDTT</sequence>
<evidence type="ECO:0000256" key="1">
    <source>
        <dbReference type="SAM" id="MobiDB-lite"/>
    </source>
</evidence>
<evidence type="ECO:0000313" key="3">
    <source>
        <dbReference type="Proteomes" id="UP000054272"/>
    </source>
</evidence>
<gene>
    <name evidence="2" type="ORF">I306_05102</name>
</gene>
<name>A0ABR5BQF1_9TREE</name>
<feature type="region of interest" description="Disordered" evidence="1">
    <location>
        <begin position="30"/>
        <end position="73"/>
    </location>
</feature>
<accession>A0ABR5BQF1</accession>
<evidence type="ECO:0000313" key="2">
    <source>
        <dbReference type="EMBL" id="KIR77867.1"/>
    </source>
</evidence>
<reference evidence="2 3" key="1">
    <citation type="submission" date="2015-01" db="EMBL/GenBank/DDBJ databases">
        <title>The Genome Sequence of Cryptococcus gattii EJB2.</title>
        <authorList>
            <consortium name="The Broad Institute Genomics Platform"/>
            <person name="Cuomo C."/>
            <person name="Litvintseva A."/>
            <person name="Chen Y."/>
            <person name="Heitman J."/>
            <person name="Sun S."/>
            <person name="Springer D."/>
            <person name="Dromer F."/>
            <person name="Young S."/>
            <person name="Zeng Q."/>
            <person name="Gargeya S."/>
            <person name="Abouelleil A."/>
            <person name="Alvarado L."/>
            <person name="Chapman S.B."/>
            <person name="Gainer-Dewar J."/>
            <person name="Goldberg J."/>
            <person name="Griggs A."/>
            <person name="Gujja S."/>
            <person name="Hansen M."/>
            <person name="Howarth C."/>
            <person name="Imamovic A."/>
            <person name="Larimer J."/>
            <person name="Murphy C."/>
            <person name="Naylor J."/>
            <person name="Pearson M."/>
            <person name="Priest M."/>
            <person name="Roberts A."/>
            <person name="Saif S."/>
            <person name="Shea T."/>
            <person name="Sykes S."/>
            <person name="Wortman J."/>
            <person name="Nusbaum C."/>
            <person name="Birren B."/>
        </authorList>
    </citation>
    <scope>NUCLEOTIDE SEQUENCE [LARGE SCALE GENOMIC DNA]</scope>
    <source>
        <strain evidence="2 3">EJB2</strain>
    </source>
</reference>
<keyword evidence="3" id="KW-1185">Reference proteome</keyword>
<organism evidence="2 3">
    <name type="scientific">Cryptococcus gattii EJB2</name>
    <dbReference type="NCBI Taxonomy" id="1296103"/>
    <lineage>
        <taxon>Eukaryota</taxon>
        <taxon>Fungi</taxon>
        <taxon>Dikarya</taxon>
        <taxon>Basidiomycota</taxon>
        <taxon>Agaricomycotina</taxon>
        <taxon>Tremellomycetes</taxon>
        <taxon>Tremellales</taxon>
        <taxon>Cryptococcaceae</taxon>
        <taxon>Cryptococcus</taxon>
        <taxon>Cryptococcus gattii species complex</taxon>
    </lineage>
</organism>
<feature type="compositionally biased region" description="Low complexity" evidence="1">
    <location>
        <begin position="54"/>
        <end position="72"/>
    </location>
</feature>
<dbReference type="Proteomes" id="UP000054272">
    <property type="component" value="Unassembled WGS sequence"/>
</dbReference>
<protein>
    <submittedName>
        <fullName evidence="2">Uncharacterized protein</fullName>
    </submittedName>
</protein>
<proteinExistence type="predicted"/>